<dbReference type="EMBL" id="VSWC01000093">
    <property type="protein sequence ID" value="KAA1089396.1"/>
    <property type="molecule type" value="Genomic_DNA"/>
</dbReference>
<dbReference type="AlphaFoldDB" id="A0A5B0NLH2"/>
<evidence type="ECO:0000313" key="2">
    <source>
        <dbReference type="Proteomes" id="UP000324748"/>
    </source>
</evidence>
<evidence type="ECO:0000313" key="1">
    <source>
        <dbReference type="EMBL" id="KAA1089396.1"/>
    </source>
</evidence>
<protein>
    <submittedName>
        <fullName evidence="1">Uncharacterized protein</fullName>
    </submittedName>
</protein>
<organism evidence="1 2">
    <name type="scientific">Puccinia graminis f. sp. tritici</name>
    <dbReference type="NCBI Taxonomy" id="56615"/>
    <lineage>
        <taxon>Eukaryota</taxon>
        <taxon>Fungi</taxon>
        <taxon>Dikarya</taxon>
        <taxon>Basidiomycota</taxon>
        <taxon>Pucciniomycotina</taxon>
        <taxon>Pucciniomycetes</taxon>
        <taxon>Pucciniales</taxon>
        <taxon>Pucciniaceae</taxon>
        <taxon>Puccinia</taxon>
    </lineage>
</organism>
<proteinExistence type="predicted"/>
<accession>A0A5B0NLH2</accession>
<gene>
    <name evidence="1" type="ORF">PGT21_017079</name>
</gene>
<reference evidence="1 2" key="1">
    <citation type="submission" date="2019-05" db="EMBL/GenBank/DDBJ databases">
        <title>Emergence of the Ug99 lineage of the wheat stem rust pathogen through somatic hybridization.</title>
        <authorList>
            <person name="Li F."/>
            <person name="Upadhyaya N.M."/>
            <person name="Sperschneider J."/>
            <person name="Matny O."/>
            <person name="Nguyen-Phuc H."/>
            <person name="Mago R."/>
            <person name="Raley C."/>
            <person name="Miller M.E."/>
            <person name="Silverstein K.A.T."/>
            <person name="Henningsen E."/>
            <person name="Hirsch C.D."/>
            <person name="Visser B."/>
            <person name="Pretorius Z.A."/>
            <person name="Steffenson B.J."/>
            <person name="Schwessinger B."/>
            <person name="Dodds P.N."/>
            <person name="Figueroa M."/>
        </authorList>
    </citation>
    <scope>NUCLEOTIDE SEQUENCE [LARGE SCALE GENOMIC DNA]</scope>
    <source>
        <strain evidence="1">21-0</strain>
    </source>
</reference>
<comment type="caution">
    <text evidence="1">The sequence shown here is derived from an EMBL/GenBank/DDBJ whole genome shotgun (WGS) entry which is preliminary data.</text>
</comment>
<dbReference type="Proteomes" id="UP000324748">
    <property type="component" value="Unassembled WGS sequence"/>
</dbReference>
<sequence>MRGQHQRASRAQSECMQCGTSSDVRLDQLFKKCFCLNLDKYIDPIPTQLKLEADPSKTSFKIRVSLITPIVWKLVETCFYVSFPQLRHRIDQDTRTDESCMRVDAKATFKTYNVWRKRTVRSKSSFQM</sequence>
<keyword evidence="2" id="KW-1185">Reference proteome</keyword>
<name>A0A5B0NLH2_PUCGR</name>